<feature type="domain" description="Glycosyltransferase 2-like" evidence="5">
    <location>
        <begin position="45"/>
        <end position="229"/>
    </location>
</feature>
<gene>
    <name evidence="6" type="ORF">QUF85_06280</name>
</gene>
<evidence type="ECO:0000256" key="4">
    <source>
        <dbReference type="SAM" id="Phobius"/>
    </source>
</evidence>
<accession>A0AAJ1QKA5</accession>
<dbReference type="RefSeq" id="WP_289349187.1">
    <property type="nucleotide sequence ID" value="NZ_JAUCFI010000003.1"/>
</dbReference>
<evidence type="ECO:0000256" key="1">
    <source>
        <dbReference type="ARBA" id="ARBA00006739"/>
    </source>
</evidence>
<keyword evidence="4" id="KW-0472">Membrane</keyword>
<name>A0AAJ1QKA5_9BACI</name>
<dbReference type="EMBL" id="JAUCFI010000003">
    <property type="protein sequence ID" value="MDM5282905.1"/>
    <property type="molecule type" value="Genomic_DNA"/>
</dbReference>
<dbReference type="GO" id="GO:0016757">
    <property type="term" value="F:glycosyltransferase activity"/>
    <property type="evidence" value="ECO:0007669"/>
    <property type="project" value="UniProtKB-KW"/>
</dbReference>
<dbReference type="Proteomes" id="UP001238973">
    <property type="component" value="Unassembled WGS sequence"/>
</dbReference>
<dbReference type="PANTHER" id="PTHR43630:SF1">
    <property type="entry name" value="POLY-BETA-1,6-N-ACETYL-D-GLUCOSAMINE SYNTHASE"/>
    <property type="match status" value="1"/>
</dbReference>
<organism evidence="6 7">
    <name type="scientific">Peribacillus frigoritolerans</name>
    <dbReference type="NCBI Taxonomy" id="450367"/>
    <lineage>
        <taxon>Bacteria</taxon>
        <taxon>Bacillati</taxon>
        <taxon>Bacillota</taxon>
        <taxon>Bacilli</taxon>
        <taxon>Bacillales</taxon>
        <taxon>Bacillaceae</taxon>
        <taxon>Peribacillus</taxon>
    </lineage>
</organism>
<dbReference type="InterPro" id="IPR029044">
    <property type="entry name" value="Nucleotide-diphossugar_trans"/>
</dbReference>
<evidence type="ECO:0000259" key="5">
    <source>
        <dbReference type="Pfam" id="PF00535"/>
    </source>
</evidence>
<sequence length="452" mass="52134">MGIFIVFLFCLSIVFSLLHLFHCLPWFRGQKEGIKQILEKEKGISILVPCYNEQGIIETSIKSMKSLSYSKFEVIYINDGSNDKTMNLFHKFLKLKPCSKSALRKLSHMKVENFYQSKLYPNIYVIDKKNGGKADSLNAGIEYSSQSLIVTLDADTILTEQALSIVNSTFEDKDVVAAGGMVHVLQTKTSNPLRDLSLLHTNMLVRVQMLDFLKAFYITKVSLARFRALAIISGAFGIFTKQALVDVGGYRTTIGEDIDITLRIHRYVSGQKKKKIVFVPEAVCYTELPENWKDFIKQRIRWQKAFIDCFIHFRSFFWKTFFTKPVSFFYIAESFLVGTVGTYITTGIFVINSTLNPPTLSPYYIFTYLSYIFLFSLTYDLVAIGMGKHYGFTFQKKDRYRLFITIIFDIFVYRFVTLYIVMYGSIAYFFNKDWNKVARTGRNYQTDSKSAA</sequence>
<comment type="similarity">
    <text evidence="1">Belongs to the glycosyltransferase 2 family.</text>
</comment>
<reference evidence="6" key="1">
    <citation type="submission" date="2023-06" db="EMBL/GenBank/DDBJ databases">
        <title>Comparative genomics of Bacillaceae isolates and their secondary metabolite potential.</title>
        <authorList>
            <person name="Song L."/>
            <person name="Nielsen L.J."/>
            <person name="Mohite O."/>
            <person name="Xu X."/>
            <person name="Weber T."/>
            <person name="Kovacs A.T."/>
        </authorList>
    </citation>
    <scope>NUCLEOTIDE SEQUENCE</scope>
    <source>
        <strain evidence="6">G1S1</strain>
    </source>
</reference>
<dbReference type="CDD" id="cd06423">
    <property type="entry name" value="CESA_like"/>
    <property type="match status" value="1"/>
</dbReference>
<keyword evidence="3 6" id="KW-0808">Transferase</keyword>
<protein>
    <submittedName>
        <fullName evidence="6">Glycosyltransferase</fullName>
        <ecNumber evidence="6">2.4.-.-</ecNumber>
    </submittedName>
</protein>
<keyword evidence="2 6" id="KW-0328">Glycosyltransferase</keyword>
<evidence type="ECO:0000256" key="3">
    <source>
        <dbReference type="ARBA" id="ARBA00022679"/>
    </source>
</evidence>
<keyword evidence="4" id="KW-0812">Transmembrane</keyword>
<keyword evidence="4" id="KW-1133">Transmembrane helix</keyword>
<feature type="transmembrane region" description="Helical" evidence="4">
    <location>
        <begin position="6"/>
        <end position="27"/>
    </location>
</feature>
<dbReference type="PANTHER" id="PTHR43630">
    <property type="entry name" value="POLY-BETA-1,6-N-ACETYL-D-GLUCOSAMINE SYNTHASE"/>
    <property type="match status" value="1"/>
</dbReference>
<comment type="caution">
    <text evidence="6">The sequence shown here is derived from an EMBL/GenBank/DDBJ whole genome shotgun (WGS) entry which is preliminary data.</text>
</comment>
<feature type="transmembrane region" description="Helical" evidence="4">
    <location>
        <begin position="328"/>
        <end position="351"/>
    </location>
</feature>
<dbReference type="AlphaFoldDB" id="A0AAJ1QKA5"/>
<evidence type="ECO:0000256" key="2">
    <source>
        <dbReference type="ARBA" id="ARBA00022676"/>
    </source>
</evidence>
<dbReference type="Gene3D" id="3.90.550.10">
    <property type="entry name" value="Spore Coat Polysaccharide Biosynthesis Protein SpsA, Chain A"/>
    <property type="match status" value="1"/>
</dbReference>
<evidence type="ECO:0000313" key="6">
    <source>
        <dbReference type="EMBL" id="MDM5282905.1"/>
    </source>
</evidence>
<proteinExistence type="inferred from homology"/>
<feature type="transmembrane region" description="Helical" evidence="4">
    <location>
        <begin position="363"/>
        <end position="382"/>
    </location>
</feature>
<feature type="transmembrane region" description="Helical" evidence="4">
    <location>
        <begin position="402"/>
        <end position="430"/>
    </location>
</feature>
<dbReference type="SUPFAM" id="SSF53448">
    <property type="entry name" value="Nucleotide-diphospho-sugar transferases"/>
    <property type="match status" value="1"/>
</dbReference>
<dbReference type="Pfam" id="PF00535">
    <property type="entry name" value="Glycos_transf_2"/>
    <property type="match status" value="1"/>
</dbReference>
<dbReference type="EC" id="2.4.-.-" evidence="6"/>
<dbReference type="InterPro" id="IPR001173">
    <property type="entry name" value="Glyco_trans_2-like"/>
</dbReference>
<evidence type="ECO:0000313" key="7">
    <source>
        <dbReference type="Proteomes" id="UP001238973"/>
    </source>
</evidence>